<evidence type="ECO:0000313" key="3">
    <source>
        <dbReference type="Proteomes" id="UP000813444"/>
    </source>
</evidence>
<name>A0A8K0SHS6_9HYPO</name>
<sequence length="262" mass="28404">MPTPTWPLFQSAESFDCILVSASFCRLCTGHSFTHSTSSDASLRFSPPSSPDRNLSPSTAANSGSQSRPSSIDNKRITMLARARSPSARAGALGVLMSNAPAPLERTINPQETAHSSLQGASNPHACCGHLLSLTINPSFRRHTAHARLSGSPSHPSQPRGLPRLYLLPAIKSSQQSHPATLREKTCTNHSLQPTSEPLHPGHAHCACPVSAAPIRSSSSTLCYFQRLMHAMAPQSPKRSRNSDPFDEDTRDSKRRKMARRE</sequence>
<accession>A0A8K0SHS6</accession>
<dbReference type="AlphaFoldDB" id="A0A8K0SHS6"/>
<feature type="region of interest" description="Disordered" evidence="1">
    <location>
        <begin position="34"/>
        <end position="74"/>
    </location>
</feature>
<evidence type="ECO:0000256" key="1">
    <source>
        <dbReference type="SAM" id="MobiDB-lite"/>
    </source>
</evidence>
<gene>
    <name evidence="2" type="ORF">B0I35DRAFT_442075</name>
</gene>
<feature type="compositionally biased region" description="Basic residues" evidence="1">
    <location>
        <begin position="253"/>
        <end position="262"/>
    </location>
</feature>
<organism evidence="2 3">
    <name type="scientific">Stachybotrys elegans</name>
    <dbReference type="NCBI Taxonomy" id="80388"/>
    <lineage>
        <taxon>Eukaryota</taxon>
        <taxon>Fungi</taxon>
        <taxon>Dikarya</taxon>
        <taxon>Ascomycota</taxon>
        <taxon>Pezizomycotina</taxon>
        <taxon>Sordariomycetes</taxon>
        <taxon>Hypocreomycetidae</taxon>
        <taxon>Hypocreales</taxon>
        <taxon>Stachybotryaceae</taxon>
        <taxon>Stachybotrys</taxon>
    </lineage>
</organism>
<comment type="caution">
    <text evidence="2">The sequence shown here is derived from an EMBL/GenBank/DDBJ whole genome shotgun (WGS) entry which is preliminary data.</text>
</comment>
<evidence type="ECO:0000313" key="2">
    <source>
        <dbReference type="EMBL" id="KAH7308502.1"/>
    </source>
</evidence>
<reference evidence="2" key="1">
    <citation type="journal article" date="2021" name="Nat. Commun.">
        <title>Genetic determinants of endophytism in the Arabidopsis root mycobiome.</title>
        <authorList>
            <person name="Mesny F."/>
            <person name="Miyauchi S."/>
            <person name="Thiergart T."/>
            <person name="Pickel B."/>
            <person name="Atanasova L."/>
            <person name="Karlsson M."/>
            <person name="Huettel B."/>
            <person name="Barry K.W."/>
            <person name="Haridas S."/>
            <person name="Chen C."/>
            <person name="Bauer D."/>
            <person name="Andreopoulos W."/>
            <person name="Pangilinan J."/>
            <person name="LaButti K."/>
            <person name="Riley R."/>
            <person name="Lipzen A."/>
            <person name="Clum A."/>
            <person name="Drula E."/>
            <person name="Henrissat B."/>
            <person name="Kohler A."/>
            <person name="Grigoriev I.V."/>
            <person name="Martin F.M."/>
            <person name="Hacquard S."/>
        </authorList>
    </citation>
    <scope>NUCLEOTIDE SEQUENCE</scope>
    <source>
        <strain evidence="2">MPI-CAGE-CH-0235</strain>
    </source>
</reference>
<feature type="compositionally biased region" description="Polar residues" evidence="1">
    <location>
        <begin position="51"/>
        <end position="72"/>
    </location>
</feature>
<feature type="region of interest" description="Disordered" evidence="1">
    <location>
        <begin position="233"/>
        <end position="262"/>
    </location>
</feature>
<proteinExistence type="predicted"/>
<dbReference type="Proteomes" id="UP000813444">
    <property type="component" value="Unassembled WGS sequence"/>
</dbReference>
<keyword evidence="3" id="KW-1185">Reference proteome</keyword>
<dbReference type="EMBL" id="JAGPNK010000015">
    <property type="protein sequence ID" value="KAH7308502.1"/>
    <property type="molecule type" value="Genomic_DNA"/>
</dbReference>
<protein>
    <submittedName>
        <fullName evidence="2">Uncharacterized protein</fullName>
    </submittedName>
</protein>